<accession>A0A8E2ESC4</accession>
<dbReference type="EMBL" id="KV750637">
    <property type="protein sequence ID" value="OCL04002.1"/>
    <property type="molecule type" value="Genomic_DNA"/>
</dbReference>
<dbReference type="OrthoDB" id="10378510at2759"/>
<evidence type="ECO:0000313" key="2">
    <source>
        <dbReference type="Proteomes" id="UP000250140"/>
    </source>
</evidence>
<proteinExistence type="predicted"/>
<keyword evidence="2" id="KW-1185">Reference proteome</keyword>
<dbReference type="Proteomes" id="UP000250140">
    <property type="component" value="Unassembled WGS sequence"/>
</dbReference>
<organism evidence="1 2">
    <name type="scientific">Glonium stellatum</name>
    <dbReference type="NCBI Taxonomy" id="574774"/>
    <lineage>
        <taxon>Eukaryota</taxon>
        <taxon>Fungi</taxon>
        <taxon>Dikarya</taxon>
        <taxon>Ascomycota</taxon>
        <taxon>Pezizomycotina</taxon>
        <taxon>Dothideomycetes</taxon>
        <taxon>Pleosporomycetidae</taxon>
        <taxon>Gloniales</taxon>
        <taxon>Gloniaceae</taxon>
        <taxon>Glonium</taxon>
    </lineage>
</organism>
<protein>
    <submittedName>
        <fullName evidence="1">Uncharacterized protein</fullName>
    </submittedName>
</protein>
<dbReference type="AlphaFoldDB" id="A0A8E2ESC4"/>
<gene>
    <name evidence="1" type="ORF">AOQ84DRAFT_130661</name>
</gene>
<reference evidence="1 2" key="1">
    <citation type="journal article" date="2016" name="Nat. Commun.">
        <title>Ectomycorrhizal ecology is imprinted in the genome of the dominant symbiotic fungus Cenococcum geophilum.</title>
        <authorList>
            <consortium name="DOE Joint Genome Institute"/>
            <person name="Peter M."/>
            <person name="Kohler A."/>
            <person name="Ohm R.A."/>
            <person name="Kuo A."/>
            <person name="Krutzmann J."/>
            <person name="Morin E."/>
            <person name="Arend M."/>
            <person name="Barry K.W."/>
            <person name="Binder M."/>
            <person name="Choi C."/>
            <person name="Clum A."/>
            <person name="Copeland A."/>
            <person name="Grisel N."/>
            <person name="Haridas S."/>
            <person name="Kipfer T."/>
            <person name="LaButti K."/>
            <person name="Lindquist E."/>
            <person name="Lipzen A."/>
            <person name="Maire R."/>
            <person name="Meier B."/>
            <person name="Mihaltcheva S."/>
            <person name="Molinier V."/>
            <person name="Murat C."/>
            <person name="Poggeler S."/>
            <person name="Quandt C.A."/>
            <person name="Sperisen C."/>
            <person name="Tritt A."/>
            <person name="Tisserant E."/>
            <person name="Crous P.W."/>
            <person name="Henrissat B."/>
            <person name="Nehls U."/>
            <person name="Egli S."/>
            <person name="Spatafora J.W."/>
            <person name="Grigoriev I.V."/>
            <person name="Martin F.M."/>
        </authorList>
    </citation>
    <scope>NUCLEOTIDE SEQUENCE [LARGE SCALE GENOMIC DNA]</scope>
    <source>
        <strain evidence="1 2">CBS 207.34</strain>
    </source>
</reference>
<sequence>MHRSSQHQACTLGSKTFGSTVVNHPTSVHTEPLACYMEFNTTVTYDQQSTNSNGQDYDHIGAQFSGLLQDEHCAIGNALYHPHDTTAARKGHCNCPARDSPLQSKSNGCFTMKNLVTHERLVAHDPAGKFDESIKGALAAAKCLQFAELVDTIVSLGELGKLPLARWAESQEGPFSKTVSPRA</sequence>
<evidence type="ECO:0000313" key="1">
    <source>
        <dbReference type="EMBL" id="OCL04002.1"/>
    </source>
</evidence>
<name>A0A8E2ESC4_9PEZI</name>